<feature type="chain" id="PRO_5016273727" description="Post-GPI attachment to proteins factor 3" evidence="9">
    <location>
        <begin position="40"/>
        <end position="506"/>
    </location>
</feature>
<feature type="transmembrane region" description="Helical" evidence="7">
    <location>
        <begin position="275"/>
        <end position="293"/>
    </location>
</feature>
<dbReference type="Pfam" id="PF04080">
    <property type="entry name" value="Per1"/>
    <property type="match status" value="1"/>
</dbReference>
<evidence type="ECO:0000256" key="3">
    <source>
        <dbReference type="ARBA" id="ARBA00022692"/>
    </source>
</evidence>
<dbReference type="STRING" id="58919.A0A316ZJ41"/>
<dbReference type="GO" id="GO:0016788">
    <property type="term" value="F:hydrolase activity, acting on ester bonds"/>
    <property type="evidence" value="ECO:0007669"/>
    <property type="project" value="TreeGrafter"/>
</dbReference>
<evidence type="ECO:0000313" key="10">
    <source>
        <dbReference type="EMBL" id="PWO01129.1"/>
    </source>
</evidence>
<keyword evidence="11" id="KW-1185">Reference proteome</keyword>
<evidence type="ECO:0000256" key="8">
    <source>
        <dbReference type="SAM" id="Coils"/>
    </source>
</evidence>
<protein>
    <recommendedName>
        <fullName evidence="7">Post-GPI attachment to proteins factor 3</fullName>
    </recommendedName>
</protein>
<evidence type="ECO:0000256" key="5">
    <source>
        <dbReference type="ARBA" id="ARBA00022989"/>
    </source>
</evidence>
<evidence type="ECO:0000256" key="6">
    <source>
        <dbReference type="ARBA" id="ARBA00023136"/>
    </source>
</evidence>
<dbReference type="PANTHER" id="PTHR13148:SF0">
    <property type="entry name" value="POST-GPI ATTACHMENT TO PROTEINS FACTOR 3"/>
    <property type="match status" value="1"/>
</dbReference>
<dbReference type="AlphaFoldDB" id="A0A316ZJ41"/>
<keyword evidence="8" id="KW-0175">Coiled coil</keyword>
<accession>A0A316ZJ41</accession>
<dbReference type="OrthoDB" id="419770at2759"/>
<dbReference type="GO" id="GO:0006506">
    <property type="term" value="P:GPI anchor biosynthetic process"/>
    <property type="evidence" value="ECO:0007669"/>
    <property type="project" value="UniProtKB-KW"/>
</dbReference>
<name>A0A316ZJ41_9BASI</name>
<evidence type="ECO:0000256" key="4">
    <source>
        <dbReference type="ARBA" id="ARBA00022729"/>
    </source>
</evidence>
<feature type="transmembrane region" description="Helical" evidence="7">
    <location>
        <begin position="213"/>
        <end position="233"/>
    </location>
</feature>
<evidence type="ECO:0000256" key="9">
    <source>
        <dbReference type="SAM" id="SignalP"/>
    </source>
</evidence>
<dbReference type="EMBL" id="KZ819283">
    <property type="protein sequence ID" value="PWO01129.1"/>
    <property type="molecule type" value="Genomic_DNA"/>
</dbReference>
<evidence type="ECO:0000313" key="11">
    <source>
        <dbReference type="Proteomes" id="UP000245946"/>
    </source>
</evidence>
<dbReference type="GeneID" id="37267983"/>
<feature type="coiled-coil region" evidence="8">
    <location>
        <begin position="100"/>
        <end position="127"/>
    </location>
</feature>
<organism evidence="10 11">
    <name type="scientific">Tilletiopsis washingtonensis</name>
    <dbReference type="NCBI Taxonomy" id="58919"/>
    <lineage>
        <taxon>Eukaryota</taxon>
        <taxon>Fungi</taxon>
        <taxon>Dikarya</taxon>
        <taxon>Basidiomycota</taxon>
        <taxon>Ustilaginomycotina</taxon>
        <taxon>Exobasidiomycetes</taxon>
        <taxon>Entylomatales</taxon>
        <taxon>Entylomatales incertae sedis</taxon>
        <taxon>Tilletiopsis</taxon>
    </lineage>
</organism>
<sequence>MSRHRRPRSRPSLASSFPLLMLAALCALLAASHVPGAAASQGDRSPEYQQCVESCVKDQCSSNPNWDDGMAATTHLPFILRATGWTCQDDCRYHCTHRVTNDANDRVKRIREEAEEAVRVLAEAAEQDGSQGRGGMSRAAQVAKVEELVQSRLAQLRPVQKQMVQYHGKWVFIRVLGAQEPLSVLFSLLNLRVHALAVMRLRAELPELFPLKVIYVLHALVSCNAWIWSAIFHARDKPWTERLDYFSAGAAVLSGCFFSLCRLFRWGPSHPRFTLLARTCGVALFLHILYLSIGRFDYSYNMTANILVGALHSVLWLVYSFNPAVFAARPAGNVRPLSRRIDDRPPNQIGGGGSPPMPVISPGMAAPTSRAARRKLQLIIGLLVLATSLELFDFPPIMRALDAHALWHLATVPIASLWYDWLVEDARECVSSGWWAGEGLRDPALDVAPHVAVAIERARQYAVQTTQSGHAVGVQLVNRLAALRTNSEREVEKAKELHVRSGSGVV</sequence>
<feature type="signal peptide" evidence="9">
    <location>
        <begin position="1"/>
        <end position="39"/>
    </location>
</feature>
<dbReference type="Proteomes" id="UP000245946">
    <property type="component" value="Unassembled WGS sequence"/>
</dbReference>
<keyword evidence="4 9" id="KW-0732">Signal</keyword>
<comment type="function">
    <text evidence="7">Involved in the lipid remodeling steps of GPI-anchor maturation.</text>
</comment>
<keyword evidence="3 7" id="KW-0812">Transmembrane</keyword>
<dbReference type="PANTHER" id="PTHR13148">
    <property type="entry name" value="PER1-RELATED"/>
    <property type="match status" value="1"/>
</dbReference>
<evidence type="ECO:0000256" key="2">
    <source>
        <dbReference type="ARBA" id="ARBA00022502"/>
    </source>
</evidence>
<reference evidence="10 11" key="1">
    <citation type="journal article" date="2018" name="Mol. Biol. Evol.">
        <title>Broad Genomic Sampling Reveals a Smut Pathogenic Ancestry of the Fungal Clade Ustilaginomycotina.</title>
        <authorList>
            <person name="Kijpornyongpan T."/>
            <person name="Mondo S.J."/>
            <person name="Barry K."/>
            <person name="Sandor L."/>
            <person name="Lee J."/>
            <person name="Lipzen A."/>
            <person name="Pangilinan J."/>
            <person name="LaButti K."/>
            <person name="Hainaut M."/>
            <person name="Henrissat B."/>
            <person name="Grigoriev I.V."/>
            <person name="Spatafora J.W."/>
            <person name="Aime M.C."/>
        </authorList>
    </citation>
    <scope>NUCLEOTIDE SEQUENCE [LARGE SCALE GENOMIC DNA]</scope>
    <source>
        <strain evidence="10 11">MCA 4186</strain>
    </source>
</reference>
<comment type="subcellular location">
    <subcellularLocation>
        <location evidence="1">Endomembrane system</location>
        <topology evidence="1">Multi-pass membrane protein</topology>
    </subcellularLocation>
    <subcellularLocation>
        <location evidence="7">Endoplasmic reticulum membrane</location>
        <topology evidence="7">Multi-pass membrane protein</topology>
    </subcellularLocation>
</comment>
<keyword evidence="2 7" id="KW-0337">GPI-anchor biosynthesis</keyword>
<dbReference type="GO" id="GO:0005789">
    <property type="term" value="C:endoplasmic reticulum membrane"/>
    <property type="evidence" value="ECO:0007669"/>
    <property type="project" value="UniProtKB-SubCell"/>
</dbReference>
<keyword evidence="7" id="KW-0256">Endoplasmic reticulum</keyword>
<comment type="caution">
    <text evidence="7">Lacks conserved residue(s) required for the propagation of feature annotation.</text>
</comment>
<keyword evidence="6 7" id="KW-0472">Membrane</keyword>
<feature type="transmembrane region" description="Helical" evidence="7">
    <location>
        <begin position="245"/>
        <end position="263"/>
    </location>
</feature>
<dbReference type="InterPro" id="IPR007217">
    <property type="entry name" value="Per1-like"/>
</dbReference>
<proteinExistence type="inferred from homology"/>
<dbReference type="RefSeq" id="XP_025601407.1">
    <property type="nucleotide sequence ID" value="XM_025740437.1"/>
</dbReference>
<evidence type="ECO:0000256" key="1">
    <source>
        <dbReference type="ARBA" id="ARBA00004127"/>
    </source>
</evidence>
<gene>
    <name evidence="10" type="ORF">FA09DRAFT_303218</name>
</gene>
<keyword evidence="5 7" id="KW-1133">Transmembrane helix</keyword>
<comment type="similarity">
    <text evidence="7">Belongs to the PGAP3 family.</text>
</comment>
<feature type="transmembrane region" description="Helical" evidence="7">
    <location>
        <begin position="299"/>
        <end position="319"/>
    </location>
</feature>
<evidence type="ECO:0000256" key="7">
    <source>
        <dbReference type="RuleBase" id="RU365066"/>
    </source>
</evidence>